<reference evidence="1" key="1">
    <citation type="journal article" date="2014" name="Front. Microbiol.">
        <title>High frequency of phylogenetically diverse reductive dehalogenase-homologous genes in deep subseafloor sedimentary metagenomes.</title>
        <authorList>
            <person name="Kawai M."/>
            <person name="Futagami T."/>
            <person name="Toyoda A."/>
            <person name="Takaki Y."/>
            <person name="Nishi S."/>
            <person name="Hori S."/>
            <person name="Arai W."/>
            <person name="Tsubouchi T."/>
            <person name="Morono Y."/>
            <person name="Uchiyama I."/>
            <person name="Ito T."/>
            <person name="Fujiyama A."/>
            <person name="Inagaki F."/>
            <person name="Takami H."/>
        </authorList>
    </citation>
    <scope>NUCLEOTIDE SEQUENCE</scope>
    <source>
        <strain evidence="1">Expedition CK06-06</strain>
    </source>
</reference>
<gene>
    <name evidence="1" type="ORF">S01H1_48668</name>
</gene>
<dbReference type="AlphaFoldDB" id="X0VYL7"/>
<comment type="caution">
    <text evidence="1">The sequence shown here is derived from an EMBL/GenBank/DDBJ whole genome shotgun (WGS) entry which is preliminary data.</text>
</comment>
<organism evidence="1">
    <name type="scientific">marine sediment metagenome</name>
    <dbReference type="NCBI Taxonomy" id="412755"/>
    <lineage>
        <taxon>unclassified sequences</taxon>
        <taxon>metagenomes</taxon>
        <taxon>ecological metagenomes</taxon>
    </lineage>
</organism>
<sequence>RPEFALVTVLIAAFSCLTKPLTVLTKFGIKSARLFN</sequence>
<name>X0VYL7_9ZZZZ</name>
<evidence type="ECO:0000313" key="1">
    <source>
        <dbReference type="EMBL" id="GAG16197.1"/>
    </source>
</evidence>
<dbReference type="EMBL" id="BARS01031261">
    <property type="protein sequence ID" value="GAG16197.1"/>
    <property type="molecule type" value="Genomic_DNA"/>
</dbReference>
<feature type="non-terminal residue" evidence="1">
    <location>
        <position position="1"/>
    </location>
</feature>
<protein>
    <submittedName>
        <fullName evidence="1">Uncharacterized protein</fullName>
    </submittedName>
</protein>
<proteinExistence type="predicted"/>
<accession>X0VYL7</accession>